<sequence length="367" mass="38129">MLRRAASGQIPDPCACPFRDSDIAPMSHSLTLDRPLRGALRLPTLPLLTLLTLLSGGSLLLACSSGSIALGAGELWLAASGHGSQLADTLLSLRLERALTAWVTGGSLALAGVLMQSLLRNPLADPYVMGVSGGASVGALLALWLGLALWQVDSAAVAGALTLSALLFLLARRDFARSSGTVLLLLTGVLLSAACGALISLLLTIAPDAQLRGMVFWLVGDIAGTPLRPWPWLALLPAALLAWWQAPAINLLALHGDHALTLGVPVAMLRRLLLILAAILTASAVSQGGSIGFVGLMVPHACRLLCGPDLRRLIPAAVLSGAALLVLADTLARTVVAPMQLPVGVLTALLGVPVLFWQLQRTRRRLA</sequence>
<reference evidence="10" key="1">
    <citation type="journal article" date="2019" name="Int. J. Syst. Evol. Microbiol.">
        <title>The Global Catalogue of Microorganisms (GCM) 10K type strain sequencing project: providing services to taxonomists for standard genome sequencing and annotation.</title>
        <authorList>
            <consortium name="The Broad Institute Genomics Platform"/>
            <consortium name="The Broad Institute Genome Sequencing Center for Infectious Disease"/>
            <person name="Wu L."/>
            <person name="Ma J."/>
        </authorList>
    </citation>
    <scope>NUCLEOTIDE SEQUENCE [LARGE SCALE GENOMIC DNA]</scope>
    <source>
        <strain evidence="10">KCTC 23713</strain>
    </source>
</reference>
<feature type="transmembrane region" description="Helical" evidence="8">
    <location>
        <begin position="47"/>
        <end position="79"/>
    </location>
</feature>
<comment type="caution">
    <text evidence="9">The sequence shown here is derived from an EMBL/GenBank/DDBJ whole genome shotgun (WGS) entry which is preliminary data.</text>
</comment>
<evidence type="ECO:0000256" key="8">
    <source>
        <dbReference type="SAM" id="Phobius"/>
    </source>
</evidence>
<dbReference type="InterPro" id="IPR037294">
    <property type="entry name" value="ABC_BtuC-like"/>
</dbReference>
<dbReference type="PANTHER" id="PTHR30472:SF25">
    <property type="entry name" value="ABC TRANSPORTER PERMEASE PROTEIN MJ0876-RELATED"/>
    <property type="match status" value="1"/>
</dbReference>
<evidence type="ECO:0000313" key="9">
    <source>
        <dbReference type="EMBL" id="GHD73290.1"/>
    </source>
</evidence>
<evidence type="ECO:0000256" key="1">
    <source>
        <dbReference type="ARBA" id="ARBA00004651"/>
    </source>
</evidence>
<dbReference type="Pfam" id="PF01032">
    <property type="entry name" value="FecCD"/>
    <property type="match status" value="1"/>
</dbReference>
<feature type="transmembrane region" description="Helical" evidence="8">
    <location>
        <begin position="234"/>
        <end position="253"/>
    </location>
</feature>
<evidence type="ECO:0000256" key="6">
    <source>
        <dbReference type="ARBA" id="ARBA00022989"/>
    </source>
</evidence>
<dbReference type="EMBL" id="BMYP01000007">
    <property type="protein sequence ID" value="GHD73290.1"/>
    <property type="molecule type" value="Genomic_DNA"/>
</dbReference>
<feature type="transmembrane region" description="Helical" evidence="8">
    <location>
        <begin position="273"/>
        <end position="298"/>
    </location>
</feature>
<dbReference type="Proteomes" id="UP000662678">
    <property type="component" value="Unassembled WGS sequence"/>
</dbReference>
<name>A0ABQ3HAM8_9NEIS</name>
<accession>A0ABQ3HAM8</accession>
<evidence type="ECO:0000313" key="10">
    <source>
        <dbReference type="Proteomes" id="UP000662678"/>
    </source>
</evidence>
<gene>
    <name evidence="9" type="ORF">GCM10011419_07920</name>
</gene>
<keyword evidence="3" id="KW-0813">Transport</keyword>
<feature type="transmembrane region" description="Helical" evidence="8">
    <location>
        <begin position="340"/>
        <end position="359"/>
    </location>
</feature>
<keyword evidence="5 8" id="KW-0812">Transmembrane</keyword>
<keyword evidence="10" id="KW-1185">Reference proteome</keyword>
<organism evidence="9 10">
    <name type="scientific">Vogesella fluminis</name>
    <dbReference type="NCBI Taxonomy" id="1069161"/>
    <lineage>
        <taxon>Bacteria</taxon>
        <taxon>Pseudomonadati</taxon>
        <taxon>Pseudomonadota</taxon>
        <taxon>Betaproteobacteria</taxon>
        <taxon>Neisseriales</taxon>
        <taxon>Chromobacteriaceae</taxon>
        <taxon>Vogesella</taxon>
    </lineage>
</organism>
<dbReference type="SUPFAM" id="SSF81345">
    <property type="entry name" value="ABC transporter involved in vitamin B12 uptake, BtuC"/>
    <property type="match status" value="1"/>
</dbReference>
<comment type="similarity">
    <text evidence="2">Belongs to the binding-protein-dependent transport system permease family. FecCD subfamily.</text>
</comment>
<keyword evidence="7 8" id="KW-0472">Membrane</keyword>
<dbReference type="PANTHER" id="PTHR30472">
    <property type="entry name" value="FERRIC ENTEROBACTIN TRANSPORT SYSTEM PERMEASE PROTEIN"/>
    <property type="match status" value="1"/>
</dbReference>
<feature type="transmembrane region" description="Helical" evidence="8">
    <location>
        <begin position="155"/>
        <end position="171"/>
    </location>
</feature>
<feature type="transmembrane region" description="Helical" evidence="8">
    <location>
        <begin position="183"/>
        <end position="203"/>
    </location>
</feature>
<keyword evidence="6 8" id="KW-1133">Transmembrane helix</keyword>
<comment type="subcellular location">
    <subcellularLocation>
        <location evidence="1">Cell membrane</location>
        <topology evidence="1">Multi-pass membrane protein</topology>
    </subcellularLocation>
</comment>
<feature type="transmembrane region" description="Helical" evidence="8">
    <location>
        <begin position="126"/>
        <end position="149"/>
    </location>
</feature>
<keyword evidence="4" id="KW-1003">Cell membrane</keyword>
<evidence type="ECO:0000256" key="3">
    <source>
        <dbReference type="ARBA" id="ARBA00022448"/>
    </source>
</evidence>
<protein>
    <submittedName>
        <fullName evidence="9">Iron ABC transporter</fullName>
    </submittedName>
</protein>
<feature type="transmembrane region" description="Helical" evidence="8">
    <location>
        <begin position="99"/>
        <end position="119"/>
    </location>
</feature>
<evidence type="ECO:0000256" key="2">
    <source>
        <dbReference type="ARBA" id="ARBA00007935"/>
    </source>
</evidence>
<evidence type="ECO:0000256" key="5">
    <source>
        <dbReference type="ARBA" id="ARBA00022692"/>
    </source>
</evidence>
<evidence type="ECO:0000256" key="4">
    <source>
        <dbReference type="ARBA" id="ARBA00022475"/>
    </source>
</evidence>
<dbReference type="Gene3D" id="1.10.3470.10">
    <property type="entry name" value="ABC transporter involved in vitamin B12 uptake, BtuC"/>
    <property type="match status" value="1"/>
</dbReference>
<dbReference type="InterPro" id="IPR000522">
    <property type="entry name" value="ABC_transptr_permease_BtuC"/>
</dbReference>
<dbReference type="CDD" id="cd06550">
    <property type="entry name" value="TM_ABC_iron-siderophores_like"/>
    <property type="match status" value="1"/>
</dbReference>
<evidence type="ECO:0000256" key="7">
    <source>
        <dbReference type="ARBA" id="ARBA00023136"/>
    </source>
</evidence>
<proteinExistence type="inferred from homology"/>